<sequence>MEVEEVELAPQDDRSQATCIRRAVCGIGSSRCKKIQHVKQTKSSSLKKMPSETATVMQTQGSVPSVHAGVPISHTEVEKDGTEWEVINFGNNLSGRRGAQNVVREKSGPTLHARQQIKDNSPLSAWRLLLIPCILLHIETCTEQEARVGLCSKRPSVFTQTMARNRFCEIMRYLRFDERHTRSEHIQTDKLTLVSYVWNGFIQNSIACYNVTLISIYAIHGRKPDKVWIKFWIAANVDSKYFVNGFPYFGKRIIDPAISYLALI</sequence>
<organism evidence="1 2">
    <name type="scientific">Dryococelus australis</name>
    <dbReference type="NCBI Taxonomy" id="614101"/>
    <lineage>
        <taxon>Eukaryota</taxon>
        <taxon>Metazoa</taxon>
        <taxon>Ecdysozoa</taxon>
        <taxon>Arthropoda</taxon>
        <taxon>Hexapoda</taxon>
        <taxon>Insecta</taxon>
        <taxon>Pterygota</taxon>
        <taxon>Neoptera</taxon>
        <taxon>Polyneoptera</taxon>
        <taxon>Phasmatodea</taxon>
        <taxon>Verophasmatodea</taxon>
        <taxon>Anareolatae</taxon>
        <taxon>Phasmatidae</taxon>
        <taxon>Eurycanthinae</taxon>
        <taxon>Dryococelus</taxon>
    </lineage>
</organism>
<gene>
    <name evidence="1" type="ORF">PR048_000363</name>
</gene>
<accession>A0ABQ9IED5</accession>
<name>A0ABQ9IED5_9NEOP</name>
<dbReference type="EMBL" id="JARBHB010000001">
    <property type="protein sequence ID" value="KAJ8895039.1"/>
    <property type="molecule type" value="Genomic_DNA"/>
</dbReference>
<proteinExistence type="predicted"/>
<protein>
    <submittedName>
        <fullName evidence="1">Uncharacterized protein</fullName>
    </submittedName>
</protein>
<dbReference type="Proteomes" id="UP001159363">
    <property type="component" value="Chromosome 1"/>
</dbReference>
<comment type="caution">
    <text evidence="1">The sequence shown here is derived from an EMBL/GenBank/DDBJ whole genome shotgun (WGS) entry which is preliminary data.</text>
</comment>
<reference evidence="1 2" key="1">
    <citation type="submission" date="2023-02" db="EMBL/GenBank/DDBJ databases">
        <title>LHISI_Scaffold_Assembly.</title>
        <authorList>
            <person name="Stuart O.P."/>
            <person name="Cleave R."/>
            <person name="Magrath M.J.L."/>
            <person name="Mikheyev A.S."/>
        </authorList>
    </citation>
    <scope>NUCLEOTIDE SEQUENCE [LARGE SCALE GENOMIC DNA]</scope>
    <source>
        <strain evidence="1">Daus_M_001</strain>
        <tissue evidence="1">Leg muscle</tissue>
    </source>
</reference>
<keyword evidence="2" id="KW-1185">Reference proteome</keyword>
<evidence type="ECO:0000313" key="1">
    <source>
        <dbReference type="EMBL" id="KAJ8895039.1"/>
    </source>
</evidence>
<evidence type="ECO:0000313" key="2">
    <source>
        <dbReference type="Proteomes" id="UP001159363"/>
    </source>
</evidence>